<keyword evidence="1" id="KW-0479">Metal-binding</keyword>
<dbReference type="PANTHER" id="PTHR24409:SF295">
    <property type="entry name" value="AZ2-RELATED"/>
    <property type="match status" value="1"/>
</dbReference>
<accession>A0A7R9M267</accession>
<dbReference type="InterPro" id="IPR013087">
    <property type="entry name" value="Znf_C2H2_type"/>
</dbReference>
<dbReference type="PANTHER" id="PTHR24409">
    <property type="entry name" value="ZINC FINGER PROTEIN 142"/>
    <property type="match status" value="1"/>
</dbReference>
<protein>
    <recommendedName>
        <fullName evidence="7">C2H2-type domain-containing protein</fullName>
    </recommendedName>
</protein>
<dbReference type="GO" id="GO:0000977">
    <property type="term" value="F:RNA polymerase II transcription regulatory region sequence-specific DNA binding"/>
    <property type="evidence" value="ECO:0007669"/>
    <property type="project" value="TreeGrafter"/>
</dbReference>
<name>A0A7R9M267_9ACAR</name>
<sequence>MTESDVNSSYPLTYESICEPFIASQLRQLRRYKCDYNECRKGFATQQRLDLHKSRRHVSGNDFPVPNRMPATAPVLPVPQVIASPVAVLSTPEVMTIPTPVLPAPEVMPTAPALPPIAAPVLPAPEVTPTTAPALPAIEVMPNTAPVLPVTNNRKRHTSGTPPQNKRQKQSHTEDIPALNAGATRTETTAPDGREQHLDTEIPITSNTNAIPNACHNEIRDEMPVPNSPMRKPVLTTGVNTPESLFKPFKCNKCNITFKRGWQYSNHQQAVHSLLSGGTNVSTIDLTVTPKRKAFRCDNENCGKEYKSQFSLNSHKRKQHNINGNIPALNTTSIDTQVPNTNTTNPCLNETNSGIEVIAEHRVFSNTAFTIPFGPLDRAVTDQLDFIELSGATPDIKSVSHPRYRGISTEKRDPTHRERLHTLHKYRDSNEHQNSRKSCGRLTRSPLKCGYNNCGQSFDYESLLNQHKLIAHNIQQPYVCEYDGCGTRFFDAIVFNAHKSAAHRPPRVTSDLPVPDPRTDTELDINEDLSDSNTSETDVIALIAPDVEAEQTVTGLPVPTNSNSTRGNKSVVNTDNNGINICINIDFIPLANESTIAANNSRIIANSIENTKTVQNSQPMADKQSANKKAKSSHKSSKPKLSDPNEFRCDFKRCRKVCRLQSHLNQHKQTVHNISPPFVCDYVGCHQRFYDSNNLNKHKRMNHSANGAKRGTEKLPEPPKPMDTGIDSCHNDSDSDIEVIAVIPAPKTTTPTTQQDSPIAVPVDESRDIEPSIQSNTYTSDGISMANTSIDATNTSHTNTATTDNTPSLTCQYKACLIKFAPMPTPRNDIHNTHNPLKCDFKCSEQFKYESDLNKHKHVAHKWCEPYECDYKKCGKRFCSMSHLSKHNHKAHELKVSYMCKGYGDCASTVGRTDSMANTLHNNSTDDDIEVIAVHPVLTCNTNENRLPTPGDSEPRVPCPSTPPTYTKQYIKSLRKSTSGFYDCECGQSFAKKLAIAEKNALSNKI</sequence>
<keyword evidence="9" id="KW-1185">Reference proteome</keyword>
<keyword evidence="4" id="KW-0862">Zinc</keyword>
<evidence type="ECO:0000256" key="3">
    <source>
        <dbReference type="ARBA" id="ARBA00022771"/>
    </source>
</evidence>
<dbReference type="AlphaFoldDB" id="A0A7R9M267"/>
<dbReference type="GO" id="GO:0000981">
    <property type="term" value="F:DNA-binding transcription factor activity, RNA polymerase II-specific"/>
    <property type="evidence" value="ECO:0007669"/>
    <property type="project" value="TreeGrafter"/>
</dbReference>
<feature type="domain" description="C2H2-type" evidence="7">
    <location>
        <begin position="32"/>
        <end position="62"/>
    </location>
</feature>
<dbReference type="EMBL" id="CAJPVJ010005259">
    <property type="protein sequence ID" value="CAG2169378.1"/>
    <property type="molecule type" value="Genomic_DNA"/>
</dbReference>
<evidence type="ECO:0000256" key="5">
    <source>
        <dbReference type="PROSITE-ProRule" id="PRU00042"/>
    </source>
</evidence>
<feature type="domain" description="C2H2-type" evidence="7">
    <location>
        <begin position="647"/>
        <end position="677"/>
    </location>
</feature>
<dbReference type="PROSITE" id="PS00028">
    <property type="entry name" value="ZINC_FINGER_C2H2_1"/>
    <property type="match status" value="9"/>
</dbReference>
<feature type="region of interest" description="Disordered" evidence="6">
    <location>
        <begin position="697"/>
        <end position="720"/>
    </location>
</feature>
<dbReference type="SUPFAM" id="SSF57667">
    <property type="entry name" value="beta-beta-alpha zinc fingers"/>
    <property type="match status" value="2"/>
</dbReference>
<evidence type="ECO:0000256" key="4">
    <source>
        <dbReference type="ARBA" id="ARBA00022833"/>
    </source>
</evidence>
<gene>
    <name evidence="8" type="ORF">ONB1V03_LOCUS8856</name>
</gene>
<reference evidence="8" key="1">
    <citation type="submission" date="2020-11" db="EMBL/GenBank/DDBJ databases">
        <authorList>
            <person name="Tran Van P."/>
        </authorList>
    </citation>
    <scope>NUCLEOTIDE SEQUENCE</scope>
</reference>
<feature type="compositionally biased region" description="Basic residues" evidence="6">
    <location>
        <begin position="626"/>
        <end position="638"/>
    </location>
</feature>
<dbReference type="GO" id="GO:0008270">
    <property type="term" value="F:zinc ion binding"/>
    <property type="evidence" value="ECO:0007669"/>
    <property type="project" value="UniProtKB-KW"/>
</dbReference>
<evidence type="ECO:0000256" key="6">
    <source>
        <dbReference type="SAM" id="MobiDB-lite"/>
    </source>
</evidence>
<evidence type="ECO:0000313" key="8">
    <source>
        <dbReference type="EMBL" id="CAD7652191.1"/>
    </source>
</evidence>
<evidence type="ECO:0000313" key="9">
    <source>
        <dbReference type="Proteomes" id="UP000728032"/>
    </source>
</evidence>
<proteinExistence type="predicted"/>
<feature type="domain" description="C2H2-type" evidence="7">
    <location>
        <begin position="447"/>
        <end position="477"/>
    </location>
</feature>
<dbReference type="EMBL" id="OC920084">
    <property type="protein sequence ID" value="CAD7652191.1"/>
    <property type="molecule type" value="Genomic_DNA"/>
</dbReference>
<feature type="domain" description="C2H2-type" evidence="7">
    <location>
        <begin position="867"/>
        <end position="897"/>
    </location>
</feature>
<keyword evidence="3 5" id="KW-0863">Zinc-finger</keyword>
<evidence type="ECO:0000256" key="1">
    <source>
        <dbReference type="ARBA" id="ARBA00022723"/>
    </source>
</evidence>
<evidence type="ECO:0000259" key="7">
    <source>
        <dbReference type="PROSITE" id="PS50157"/>
    </source>
</evidence>
<feature type="domain" description="C2H2-type" evidence="7">
    <location>
        <begin position="295"/>
        <end position="320"/>
    </location>
</feature>
<dbReference type="InterPro" id="IPR036236">
    <property type="entry name" value="Znf_C2H2_sf"/>
</dbReference>
<feature type="region of interest" description="Disordered" evidence="6">
    <location>
        <begin position="147"/>
        <end position="194"/>
    </location>
</feature>
<dbReference type="Gene3D" id="3.30.160.60">
    <property type="entry name" value="Classic Zinc Finger"/>
    <property type="match status" value="4"/>
</dbReference>
<feature type="region of interest" description="Disordered" evidence="6">
    <location>
        <begin position="613"/>
        <end position="644"/>
    </location>
</feature>
<dbReference type="PROSITE" id="PS50157">
    <property type="entry name" value="ZINC_FINGER_C2H2_2"/>
    <property type="match status" value="8"/>
</dbReference>
<evidence type="ECO:0000256" key="2">
    <source>
        <dbReference type="ARBA" id="ARBA00022737"/>
    </source>
</evidence>
<dbReference type="GO" id="GO:0005634">
    <property type="term" value="C:nucleus"/>
    <property type="evidence" value="ECO:0007669"/>
    <property type="project" value="TreeGrafter"/>
</dbReference>
<keyword evidence="2" id="KW-0677">Repeat</keyword>
<feature type="domain" description="C2H2-type" evidence="7">
    <location>
        <begin position="837"/>
        <end position="866"/>
    </location>
</feature>
<dbReference type="SMART" id="SM00355">
    <property type="entry name" value="ZnF_C2H2"/>
    <property type="match status" value="9"/>
</dbReference>
<feature type="domain" description="C2H2-type" evidence="7">
    <location>
        <begin position="678"/>
        <end position="708"/>
    </location>
</feature>
<feature type="domain" description="C2H2-type" evidence="7">
    <location>
        <begin position="249"/>
        <end position="273"/>
    </location>
</feature>
<organism evidence="8">
    <name type="scientific">Oppiella nova</name>
    <dbReference type="NCBI Taxonomy" id="334625"/>
    <lineage>
        <taxon>Eukaryota</taxon>
        <taxon>Metazoa</taxon>
        <taxon>Ecdysozoa</taxon>
        <taxon>Arthropoda</taxon>
        <taxon>Chelicerata</taxon>
        <taxon>Arachnida</taxon>
        <taxon>Acari</taxon>
        <taxon>Acariformes</taxon>
        <taxon>Sarcoptiformes</taxon>
        <taxon>Oribatida</taxon>
        <taxon>Brachypylina</taxon>
        <taxon>Oppioidea</taxon>
        <taxon>Oppiidae</taxon>
        <taxon>Oppiella</taxon>
    </lineage>
</organism>
<dbReference type="Proteomes" id="UP000728032">
    <property type="component" value="Unassembled WGS sequence"/>
</dbReference>
<dbReference type="Pfam" id="PF00096">
    <property type="entry name" value="zf-C2H2"/>
    <property type="match status" value="2"/>
</dbReference>